<keyword evidence="4" id="KW-1185">Reference proteome</keyword>
<sequence length="194" mass="19534">MFFSAPFISAALMALSAVEAVPPVPANGLTERATCSAGYYPNNRGRCTLCPAGNYCPDGQSLSQCGTGQYQPKNGTTTVCPNCPAGTYQPNLGQASCIPAPKGGYVLNSGASSYNEASGGAFTSFRGQNRTCLTCCGYAAVGNGNTNATRCPTGTFAYPGSGSGCFSGQNPGCTVPANCTQLADGTCPAGTSDH</sequence>
<dbReference type="Gene3D" id="2.10.50.10">
    <property type="entry name" value="Tumor Necrosis Factor Receptor, subunit A, domain 2"/>
    <property type="match status" value="1"/>
</dbReference>
<feature type="signal peptide" evidence="1">
    <location>
        <begin position="1"/>
        <end position="20"/>
    </location>
</feature>
<keyword evidence="1" id="KW-0732">Signal</keyword>
<dbReference type="InterPro" id="IPR011641">
    <property type="entry name" value="Tyr-kin_ephrin_A/B_rcpt-like"/>
</dbReference>
<feature type="domain" description="Tyrosine-protein kinase ephrin type A/B receptor-like" evidence="2">
    <location>
        <begin position="76"/>
        <end position="113"/>
    </location>
</feature>
<name>A0AAD7J0C6_9AGAR</name>
<reference evidence="3" key="1">
    <citation type="submission" date="2023-03" db="EMBL/GenBank/DDBJ databases">
        <title>Massive genome expansion in bonnet fungi (Mycena s.s.) driven by repeated elements and novel gene families across ecological guilds.</title>
        <authorList>
            <consortium name="Lawrence Berkeley National Laboratory"/>
            <person name="Harder C.B."/>
            <person name="Miyauchi S."/>
            <person name="Viragh M."/>
            <person name="Kuo A."/>
            <person name="Thoen E."/>
            <person name="Andreopoulos B."/>
            <person name="Lu D."/>
            <person name="Skrede I."/>
            <person name="Drula E."/>
            <person name="Henrissat B."/>
            <person name="Morin E."/>
            <person name="Kohler A."/>
            <person name="Barry K."/>
            <person name="LaButti K."/>
            <person name="Morin E."/>
            <person name="Salamov A."/>
            <person name="Lipzen A."/>
            <person name="Mereny Z."/>
            <person name="Hegedus B."/>
            <person name="Baldrian P."/>
            <person name="Stursova M."/>
            <person name="Weitz H."/>
            <person name="Taylor A."/>
            <person name="Grigoriev I.V."/>
            <person name="Nagy L.G."/>
            <person name="Martin F."/>
            <person name="Kauserud H."/>
        </authorList>
    </citation>
    <scope>NUCLEOTIDE SEQUENCE</scope>
    <source>
        <strain evidence="3">CBHHK188m</strain>
    </source>
</reference>
<dbReference type="InterPro" id="IPR009030">
    <property type="entry name" value="Growth_fac_rcpt_cys_sf"/>
</dbReference>
<evidence type="ECO:0000259" key="2">
    <source>
        <dbReference type="Pfam" id="PF07699"/>
    </source>
</evidence>
<accession>A0AAD7J0C6</accession>
<dbReference type="SUPFAM" id="SSF57184">
    <property type="entry name" value="Growth factor receptor domain"/>
    <property type="match status" value="1"/>
</dbReference>
<dbReference type="Proteomes" id="UP001215280">
    <property type="component" value="Unassembled WGS sequence"/>
</dbReference>
<organism evidence="3 4">
    <name type="scientific">Mycena maculata</name>
    <dbReference type="NCBI Taxonomy" id="230809"/>
    <lineage>
        <taxon>Eukaryota</taxon>
        <taxon>Fungi</taxon>
        <taxon>Dikarya</taxon>
        <taxon>Basidiomycota</taxon>
        <taxon>Agaricomycotina</taxon>
        <taxon>Agaricomycetes</taxon>
        <taxon>Agaricomycetidae</taxon>
        <taxon>Agaricales</taxon>
        <taxon>Marasmiineae</taxon>
        <taxon>Mycenaceae</taxon>
        <taxon>Mycena</taxon>
    </lineage>
</organism>
<gene>
    <name evidence="3" type="ORF">DFH07DRAFT_1029610</name>
</gene>
<protein>
    <recommendedName>
        <fullName evidence="2">Tyrosine-protein kinase ephrin type A/B receptor-like domain-containing protein</fullName>
    </recommendedName>
</protein>
<dbReference type="Pfam" id="PF07699">
    <property type="entry name" value="Ephrin_rec_like"/>
    <property type="match status" value="1"/>
</dbReference>
<comment type="caution">
    <text evidence="3">The sequence shown here is derived from an EMBL/GenBank/DDBJ whole genome shotgun (WGS) entry which is preliminary data.</text>
</comment>
<evidence type="ECO:0000313" key="4">
    <source>
        <dbReference type="Proteomes" id="UP001215280"/>
    </source>
</evidence>
<dbReference type="EMBL" id="JARJLG010000068">
    <property type="protein sequence ID" value="KAJ7754205.1"/>
    <property type="molecule type" value="Genomic_DNA"/>
</dbReference>
<proteinExistence type="predicted"/>
<feature type="chain" id="PRO_5042270445" description="Tyrosine-protein kinase ephrin type A/B receptor-like domain-containing protein" evidence="1">
    <location>
        <begin position="21"/>
        <end position="194"/>
    </location>
</feature>
<evidence type="ECO:0000256" key="1">
    <source>
        <dbReference type="SAM" id="SignalP"/>
    </source>
</evidence>
<evidence type="ECO:0000313" key="3">
    <source>
        <dbReference type="EMBL" id="KAJ7754205.1"/>
    </source>
</evidence>
<dbReference type="SMART" id="SM01411">
    <property type="entry name" value="Ephrin_rec_like"/>
    <property type="match status" value="2"/>
</dbReference>
<dbReference type="AlphaFoldDB" id="A0AAD7J0C6"/>